<evidence type="ECO:0000313" key="2">
    <source>
        <dbReference type="Proteomes" id="UP001056120"/>
    </source>
</evidence>
<accession>A0ACB9GRA5</accession>
<reference evidence="2" key="1">
    <citation type="journal article" date="2022" name="Mol. Ecol. Resour.">
        <title>The genomes of chicory, endive, great burdock and yacon provide insights into Asteraceae palaeo-polyploidization history and plant inulin production.</title>
        <authorList>
            <person name="Fan W."/>
            <person name="Wang S."/>
            <person name="Wang H."/>
            <person name="Wang A."/>
            <person name="Jiang F."/>
            <person name="Liu H."/>
            <person name="Zhao H."/>
            <person name="Xu D."/>
            <person name="Zhang Y."/>
        </authorList>
    </citation>
    <scope>NUCLEOTIDE SEQUENCE [LARGE SCALE GENOMIC DNA]</scope>
    <source>
        <strain evidence="2">cv. Yunnan</strain>
    </source>
</reference>
<proteinExistence type="predicted"/>
<gene>
    <name evidence="1" type="ORF">L1987_44363</name>
</gene>
<evidence type="ECO:0000313" key="1">
    <source>
        <dbReference type="EMBL" id="KAI3785247.1"/>
    </source>
</evidence>
<reference evidence="1 2" key="2">
    <citation type="journal article" date="2022" name="Mol. Ecol. Resour.">
        <title>The genomes of chicory, endive, great burdock and yacon provide insights into Asteraceae paleo-polyploidization history and plant inulin production.</title>
        <authorList>
            <person name="Fan W."/>
            <person name="Wang S."/>
            <person name="Wang H."/>
            <person name="Wang A."/>
            <person name="Jiang F."/>
            <person name="Liu H."/>
            <person name="Zhao H."/>
            <person name="Xu D."/>
            <person name="Zhang Y."/>
        </authorList>
    </citation>
    <scope>NUCLEOTIDE SEQUENCE [LARGE SCALE GENOMIC DNA]</scope>
    <source>
        <strain evidence="2">cv. Yunnan</strain>
        <tissue evidence="1">Leaves</tissue>
    </source>
</reference>
<dbReference type="EMBL" id="CM042031">
    <property type="protein sequence ID" value="KAI3785247.1"/>
    <property type="molecule type" value="Genomic_DNA"/>
</dbReference>
<dbReference type="Proteomes" id="UP001056120">
    <property type="component" value="Linkage Group LG14"/>
</dbReference>
<comment type="caution">
    <text evidence="1">The sequence shown here is derived from an EMBL/GenBank/DDBJ whole genome shotgun (WGS) entry which is preliminary data.</text>
</comment>
<name>A0ACB9GRA5_9ASTR</name>
<organism evidence="1 2">
    <name type="scientific">Smallanthus sonchifolius</name>
    <dbReference type="NCBI Taxonomy" id="185202"/>
    <lineage>
        <taxon>Eukaryota</taxon>
        <taxon>Viridiplantae</taxon>
        <taxon>Streptophyta</taxon>
        <taxon>Embryophyta</taxon>
        <taxon>Tracheophyta</taxon>
        <taxon>Spermatophyta</taxon>
        <taxon>Magnoliopsida</taxon>
        <taxon>eudicotyledons</taxon>
        <taxon>Gunneridae</taxon>
        <taxon>Pentapetalae</taxon>
        <taxon>asterids</taxon>
        <taxon>campanulids</taxon>
        <taxon>Asterales</taxon>
        <taxon>Asteraceae</taxon>
        <taxon>Asteroideae</taxon>
        <taxon>Heliantheae alliance</taxon>
        <taxon>Millerieae</taxon>
        <taxon>Smallanthus</taxon>
    </lineage>
</organism>
<sequence length="259" mass="28209">MNLIPKILIFIIIEVRWTNSQEFYGTCNRPFSCGTISGFQYPFRRHQDPAQCGYPGFELNCDEQNLPTINITNIRYQVLGIDPTNQILKLVRGDMIDSICPQDLVNTTIDHELFDYTSSYTNISFLFGCPISFDVVGMIDSFLCGNNGVSPVILVPGAQGPGLCKTSVVIPSPVGFMSSTGLVQVLREGFDVRWKVESRPCTDCTLSGGQCVYDVRASLTTCACPEPPLLADSCSKVNKPEVSSPSSSSSSSSPGTPCF</sequence>
<protein>
    <submittedName>
        <fullName evidence="1">Uncharacterized protein</fullName>
    </submittedName>
</protein>
<keyword evidence="2" id="KW-1185">Reference proteome</keyword>